<dbReference type="HOGENOM" id="CLU_119118_0_0_1"/>
<reference evidence="10 11" key="1">
    <citation type="journal article" date="2009" name="Nature">
        <title>Evolution of pathogenicity and sexual reproduction in eight Candida genomes.</title>
        <authorList>
            <person name="Butler G."/>
            <person name="Rasmussen M.D."/>
            <person name="Lin M.F."/>
            <person name="Santos M.A."/>
            <person name="Sakthikumar S."/>
            <person name="Munro C.A."/>
            <person name="Rheinbay E."/>
            <person name="Grabherr M."/>
            <person name="Forche A."/>
            <person name="Reedy J.L."/>
            <person name="Agrafioti I."/>
            <person name="Arnaud M.B."/>
            <person name="Bates S."/>
            <person name="Brown A.J."/>
            <person name="Brunke S."/>
            <person name="Costanzo M.C."/>
            <person name="Fitzpatrick D.A."/>
            <person name="de Groot P.W."/>
            <person name="Harris D."/>
            <person name="Hoyer L.L."/>
            <person name="Hube B."/>
            <person name="Klis F.M."/>
            <person name="Kodira C."/>
            <person name="Lennard N."/>
            <person name="Logue M.E."/>
            <person name="Martin R."/>
            <person name="Neiman A.M."/>
            <person name="Nikolaou E."/>
            <person name="Quail M.A."/>
            <person name="Quinn J."/>
            <person name="Santos M.C."/>
            <person name="Schmitzberger F.F."/>
            <person name="Sherlock G."/>
            <person name="Shah P."/>
            <person name="Silverstein K.A."/>
            <person name="Skrzypek M.S."/>
            <person name="Soll D."/>
            <person name="Staggs R."/>
            <person name="Stansfield I."/>
            <person name="Stumpf M.P."/>
            <person name="Sudbery P.E."/>
            <person name="Srikantha T."/>
            <person name="Zeng Q."/>
            <person name="Berman J."/>
            <person name="Berriman M."/>
            <person name="Heitman J."/>
            <person name="Gow N.A."/>
            <person name="Lorenz M.C."/>
            <person name="Birren B.W."/>
            <person name="Kellis M."/>
            <person name="Cuomo C.A."/>
        </authorList>
    </citation>
    <scope>NUCLEOTIDE SEQUENCE [LARGE SCALE GENOMIC DNA]</scope>
    <source>
        <strain evidence="11">ATCC 11503 / BCRC 21390 / CBS 2605 / JCM 1781 / NBRC 1676 / NRRL YB-4239</strain>
    </source>
</reference>
<evidence type="ECO:0000313" key="11">
    <source>
        <dbReference type="Proteomes" id="UP000001996"/>
    </source>
</evidence>
<keyword evidence="6" id="KW-0539">Nucleus</keyword>
<dbReference type="Pfam" id="PF14615">
    <property type="entry name" value="Rsa3"/>
    <property type="match status" value="1"/>
</dbReference>
<keyword evidence="11" id="KW-1185">Reference proteome</keyword>
<evidence type="ECO:0000259" key="9">
    <source>
        <dbReference type="Pfam" id="PF14615"/>
    </source>
</evidence>
<comment type="function">
    <text evidence="1">Required for efficient biogenesis of the 60S ribosomal subunit.</text>
</comment>
<dbReference type="InterPro" id="IPR051898">
    <property type="entry name" value="Ribosome_Assembly_3"/>
</dbReference>
<gene>
    <name evidence="10" type="ORF">LELG_01804</name>
</gene>
<evidence type="ECO:0000256" key="1">
    <source>
        <dbReference type="ARBA" id="ARBA00003035"/>
    </source>
</evidence>
<dbReference type="InterPro" id="IPR028217">
    <property type="entry name" value="Rsa3_C"/>
</dbReference>
<dbReference type="STRING" id="379508.A5DWR7"/>
<evidence type="ECO:0000313" key="10">
    <source>
        <dbReference type="EMBL" id="EDK43625.1"/>
    </source>
</evidence>
<name>A5DWR7_LODEL</name>
<evidence type="ECO:0000256" key="4">
    <source>
        <dbReference type="ARBA" id="ARBA00015339"/>
    </source>
</evidence>
<dbReference type="AlphaFoldDB" id="A5DWR7"/>
<keyword evidence="7" id="KW-0687">Ribonucleoprotein</keyword>
<dbReference type="InParanoid" id="A5DWR7"/>
<dbReference type="GeneID" id="5234629"/>
<feature type="compositionally biased region" description="Low complexity" evidence="8">
    <location>
        <begin position="28"/>
        <end position="41"/>
    </location>
</feature>
<evidence type="ECO:0000256" key="8">
    <source>
        <dbReference type="SAM" id="MobiDB-lite"/>
    </source>
</evidence>
<sequence length="200" mass="22324">MPIQDKPAKTVNRKLVGRRRKKRRTEDFSSSSESSSSSSSDNDSDEEKIQDKDNTEAVASQSLDHDMDIDINSDVEEDKKENSKVPDNLSIEQKKQLDAIPFTTTSVSRVTNTNTASALKTLPNVAETSRSIDSTKQELNSKFLKLMTKEFGNDLDELRQKPDFNGKSLATLAKVLQSGVNMFDFDTVQALVEEESKLTN</sequence>
<dbReference type="PANTHER" id="PTHR28127">
    <property type="entry name" value="RIBOSOME ASSEMBLY PROTEIN 3"/>
    <property type="match status" value="1"/>
</dbReference>
<dbReference type="KEGG" id="lel:PVL30_001778"/>
<dbReference type="GO" id="GO:0005730">
    <property type="term" value="C:nucleolus"/>
    <property type="evidence" value="ECO:0007669"/>
    <property type="project" value="UniProtKB-SubCell"/>
</dbReference>
<feature type="region of interest" description="Disordered" evidence="8">
    <location>
        <begin position="1"/>
        <end position="69"/>
    </location>
</feature>
<dbReference type="GO" id="GO:0030687">
    <property type="term" value="C:preribosome, large subunit precursor"/>
    <property type="evidence" value="ECO:0007669"/>
    <property type="project" value="TreeGrafter"/>
</dbReference>
<dbReference type="Proteomes" id="UP000001996">
    <property type="component" value="Unassembled WGS sequence"/>
</dbReference>
<dbReference type="eggNOG" id="ENOG502S5DP">
    <property type="taxonomic scope" value="Eukaryota"/>
</dbReference>
<dbReference type="VEuPathDB" id="FungiDB:LELG_01804"/>
<proteinExistence type="inferred from homology"/>
<feature type="compositionally biased region" description="Basic residues" evidence="8">
    <location>
        <begin position="11"/>
        <end position="23"/>
    </location>
</feature>
<keyword evidence="5" id="KW-0690">Ribosome biogenesis</keyword>
<evidence type="ECO:0000256" key="5">
    <source>
        <dbReference type="ARBA" id="ARBA00022517"/>
    </source>
</evidence>
<feature type="domain" description="Ribosome-assembly protein 3 C-terminal" evidence="9">
    <location>
        <begin position="139"/>
        <end position="184"/>
    </location>
</feature>
<comment type="subcellular location">
    <subcellularLocation>
        <location evidence="2">Nucleus</location>
        <location evidence="2">Nucleolus</location>
    </subcellularLocation>
</comment>
<evidence type="ECO:0000256" key="6">
    <source>
        <dbReference type="ARBA" id="ARBA00023242"/>
    </source>
</evidence>
<comment type="similarity">
    <text evidence="3">Belongs to the RSA3 family.</text>
</comment>
<evidence type="ECO:0000256" key="2">
    <source>
        <dbReference type="ARBA" id="ARBA00004604"/>
    </source>
</evidence>
<protein>
    <recommendedName>
        <fullName evidence="4">Ribosome assembly protein 3</fullName>
    </recommendedName>
</protein>
<dbReference type="GO" id="GO:0000027">
    <property type="term" value="P:ribosomal large subunit assembly"/>
    <property type="evidence" value="ECO:0007669"/>
    <property type="project" value="TreeGrafter"/>
</dbReference>
<dbReference type="PANTHER" id="PTHR28127:SF1">
    <property type="entry name" value="RIBOSOME ASSEMBLY PROTEIN 3"/>
    <property type="match status" value="1"/>
</dbReference>
<organism evidence="10 11">
    <name type="scientific">Lodderomyces elongisporus (strain ATCC 11503 / CBS 2605 / JCM 1781 / NBRC 1676 / NRRL YB-4239)</name>
    <name type="common">Yeast</name>
    <name type="synonym">Saccharomyces elongisporus</name>
    <dbReference type="NCBI Taxonomy" id="379508"/>
    <lineage>
        <taxon>Eukaryota</taxon>
        <taxon>Fungi</taxon>
        <taxon>Dikarya</taxon>
        <taxon>Ascomycota</taxon>
        <taxon>Saccharomycotina</taxon>
        <taxon>Pichiomycetes</taxon>
        <taxon>Debaryomycetaceae</taxon>
        <taxon>Candida/Lodderomyces clade</taxon>
        <taxon>Lodderomyces</taxon>
    </lineage>
</organism>
<accession>A5DWR7</accession>
<evidence type="ECO:0000256" key="3">
    <source>
        <dbReference type="ARBA" id="ARBA00006256"/>
    </source>
</evidence>
<dbReference type="EMBL" id="CH981525">
    <property type="protein sequence ID" value="EDK43625.1"/>
    <property type="molecule type" value="Genomic_DNA"/>
</dbReference>
<dbReference type="FunCoup" id="A5DWR7">
    <property type="interactions" value="273"/>
</dbReference>
<dbReference type="OMA" id="DAHNNNK"/>
<evidence type="ECO:0000256" key="7">
    <source>
        <dbReference type="ARBA" id="ARBA00023274"/>
    </source>
</evidence>
<dbReference type="OrthoDB" id="69550at2759"/>